<proteinExistence type="predicted"/>
<reference evidence="2" key="1">
    <citation type="submission" date="2018-09" db="EMBL/GenBank/DDBJ databases">
        <authorList>
            <person name="Livingstone P.G."/>
            <person name="Whitworth D.E."/>
        </authorList>
    </citation>
    <scope>NUCLEOTIDE SEQUENCE [LARGE SCALE GENOMIC DNA]</scope>
    <source>
        <strain evidence="2">CA054A</strain>
    </source>
</reference>
<organism evidence="1 2">
    <name type="scientific">Corallococcus terminator</name>
    <dbReference type="NCBI Taxonomy" id="2316733"/>
    <lineage>
        <taxon>Bacteria</taxon>
        <taxon>Pseudomonadati</taxon>
        <taxon>Myxococcota</taxon>
        <taxon>Myxococcia</taxon>
        <taxon>Myxococcales</taxon>
        <taxon>Cystobacterineae</taxon>
        <taxon>Myxococcaceae</taxon>
        <taxon>Corallococcus</taxon>
    </lineage>
</organism>
<accession>A0A3A8JKG3</accession>
<sequence length="362" mass="39243">MPPVPFTLSQSLPFASAARSYPLPVTAEQLALVMPTPRPGAAAVILFDETLRMLTLGADSAQTSRVDKGYLPQVSGGDLQAISPAVIPDACAYLQSRLLVVYDLTQQRHQMHMAARRMDESPVGARWLSVEPRRIAVLIRDLKNYLSTGNVDFRLRVLDLSGPKAKTVGEREMGNDGGFIWDAGAGVLVLRKDNEVQVHGPALDGPLDHPLARALAVLLAGSGGLRLDELRLHPTQPLAVFTVAGLPSSDKDKDRDVSGVWRATWDAQEATLTPLVKLSPLERVELGEFSPEGGWLTYLQTEPGPSRLYAQQVMGTPGPPHALGTVEDGENLLWTRAPLALAAVVPRKQLITRWDFSRTPGP</sequence>
<name>A0A3A8JKG3_9BACT</name>
<comment type="caution">
    <text evidence="1">The sequence shown here is derived from an EMBL/GenBank/DDBJ whole genome shotgun (WGS) entry which is preliminary data.</text>
</comment>
<dbReference type="Proteomes" id="UP000268094">
    <property type="component" value="Unassembled WGS sequence"/>
</dbReference>
<gene>
    <name evidence="1" type="ORF">D7V88_04815</name>
</gene>
<dbReference type="AlphaFoldDB" id="A0A3A8JKG3"/>
<evidence type="ECO:0000313" key="1">
    <source>
        <dbReference type="EMBL" id="RKG92784.1"/>
    </source>
</evidence>
<dbReference type="EMBL" id="RAVZ01000019">
    <property type="protein sequence ID" value="RKG92784.1"/>
    <property type="molecule type" value="Genomic_DNA"/>
</dbReference>
<evidence type="ECO:0000313" key="2">
    <source>
        <dbReference type="Proteomes" id="UP000268094"/>
    </source>
</evidence>
<protein>
    <submittedName>
        <fullName evidence="1">Uncharacterized protein</fullName>
    </submittedName>
</protein>
<keyword evidence="2" id="KW-1185">Reference proteome</keyword>